<evidence type="ECO:0000256" key="2">
    <source>
        <dbReference type="ARBA" id="ARBA00023125"/>
    </source>
</evidence>
<dbReference type="InterPro" id="IPR009057">
    <property type="entry name" value="Homeodomain-like_sf"/>
</dbReference>
<evidence type="ECO:0000256" key="3">
    <source>
        <dbReference type="PROSITE-ProRule" id="PRU00335"/>
    </source>
</evidence>
<keyword evidence="1" id="KW-0678">Repressor</keyword>
<evidence type="ECO:0000313" key="5">
    <source>
        <dbReference type="EMBL" id="KEP25382.1"/>
    </source>
</evidence>
<dbReference type="eggNOG" id="COG1309">
    <property type="taxonomic scope" value="Bacteria"/>
</dbReference>
<dbReference type="PANTHER" id="PTHR43479:SF11">
    <property type="entry name" value="ACREF_ENVCD OPERON REPRESSOR-RELATED"/>
    <property type="match status" value="1"/>
</dbReference>
<protein>
    <submittedName>
        <fullName evidence="5">TetR family transcriptional regulator</fullName>
    </submittedName>
</protein>
<keyword evidence="6" id="KW-1185">Reference proteome</keyword>
<evidence type="ECO:0000259" key="4">
    <source>
        <dbReference type="PROSITE" id="PS50977"/>
    </source>
</evidence>
<dbReference type="InterPro" id="IPR050624">
    <property type="entry name" value="HTH-type_Tx_Regulator"/>
</dbReference>
<dbReference type="PANTHER" id="PTHR43479">
    <property type="entry name" value="ACREF/ENVCD OPERON REPRESSOR-RELATED"/>
    <property type="match status" value="1"/>
</dbReference>
<evidence type="ECO:0000313" key="6">
    <source>
        <dbReference type="Proteomes" id="UP000028091"/>
    </source>
</evidence>
<dbReference type="SUPFAM" id="SSF46689">
    <property type="entry name" value="Homeodomain-like"/>
    <property type="match status" value="1"/>
</dbReference>
<reference evidence="5 6" key="1">
    <citation type="submission" date="2012-09" db="EMBL/GenBank/DDBJ databases">
        <title>Genome Sequence of Bacillus sp. DW5-4.</title>
        <authorList>
            <person name="Lai Q."/>
            <person name="Liu Y."/>
            <person name="Shao Z."/>
        </authorList>
    </citation>
    <scope>NUCLEOTIDE SEQUENCE [LARGE SCALE GENOMIC DNA]</scope>
    <source>
        <strain evidence="5 6">DW5-4</strain>
    </source>
</reference>
<dbReference type="PROSITE" id="PS50977">
    <property type="entry name" value="HTH_TETR_2"/>
    <property type="match status" value="1"/>
</dbReference>
<dbReference type="GO" id="GO:0003677">
    <property type="term" value="F:DNA binding"/>
    <property type="evidence" value="ECO:0007669"/>
    <property type="project" value="UniProtKB-UniRule"/>
</dbReference>
<dbReference type="Pfam" id="PF00440">
    <property type="entry name" value="TetR_N"/>
    <property type="match status" value="1"/>
</dbReference>
<feature type="DNA-binding region" description="H-T-H motif" evidence="3">
    <location>
        <begin position="31"/>
        <end position="50"/>
    </location>
</feature>
<evidence type="ECO:0000256" key="1">
    <source>
        <dbReference type="ARBA" id="ARBA00022491"/>
    </source>
</evidence>
<dbReference type="InterPro" id="IPR001647">
    <property type="entry name" value="HTH_TetR"/>
</dbReference>
<dbReference type="PRINTS" id="PR00455">
    <property type="entry name" value="HTHTETR"/>
</dbReference>
<dbReference type="Proteomes" id="UP000028091">
    <property type="component" value="Unassembled WGS sequence"/>
</dbReference>
<dbReference type="Gene3D" id="1.10.357.10">
    <property type="entry name" value="Tetracycline Repressor, domain 2"/>
    <property type="match status" value="1"/>
</dbReference>
<organism evidence="5 6">
    <name type="scientific">Bacillus zhangzhouensis</name>
    <dbReference type="NCBI Taxonomy" id="1178540"/>
    <lineage>
        <taxon>Bacteria</taxon>
        <taxon>Bacillati</taxon>
        <taxon>Bacillota</taxon>
        <taxon>Bacilli</taxon>
        <taxon>Bacillales</taxon>
        <taxon>Bacillaceae</taxon>
        <taxon>Bacillus</taxon>
    </lineage>
</organism>
<gene>
    <name evidence="5" type="ORF">BA70_09255</name>
</gene>
<proteinExistence type="predicted"/>
<dbReference type="AlphaFoldDB" id="A0A081L806"/>
<feature type="domain" description="HTH tetR-type" evidence="4">
    <location>
        <begin position="8"/>
        <end position="68"/>
    </location>
</feature>
<accession>A0A081L806</accession>
<sequence length="220" mass="25004">MARNKYPEKTIQQILDVSTKLFQEKGFEKTSLQDIIHELNMSKGAIYHHFKSKEEILRAVMDRQFRYATQKLEELIEHTEAAHAKEKLQLILEQLVADPQSHSIDGILVDQVKNPQFVVEGMKVGVNHDALKIKRIILEGIEDGSMTTAFPGEVAEVFMLLVNIWLNPTLFARDQQETVQRLLFLQQMMKGLGVDVVSDLFIQKVTAHYAGIGGYDQPGT</sequence>
<name>A0A081L806_9BACI</name>
<keyword evidence="2 3" id="KW-0238">DNA-binding</keyword>
<dbReference type="EMBL" id="JOTP01000024">
    <property type="protein sequence ID" value="KEP25382.1"/>
    <property type="molecule type" value="Genomic_DNA"/>
</dbReference>
<comment type="caution">
    <text evidence="5">The sequence shown here is derived from an EMBL/GenBank/DDBJ whole genome shotgun (WGS) entry which is preliminary data.</text>
</comment>